<sequence>NITDKKLQLPNLLSVLETAINLSYLKKAASKHEEFEECTDNYIVESCIKKVIKGKRRNSVREAQKFSTPEKCDDIMSNQKDLLKLKTALTTGYLNITAPHYKKQWEDKHNKA</sequence>
<keyword evidence="2" id="KW-1185">Reference proteome</keyword>
<comment type="caution">
    <text evidence="1">The sequence shown here is derived from an EMBL/GenBank/DDBJ whole genome shotgun (WGS) entry which is preliminary data.</text>
</comment>
<accession>A0ACA9SGJ8</accession>
<proteinExistence type="predicted"/>
<dbReference type="Proteomes" id="UP000789920">
    <property type="component" value="Unassembled WGS sequence"/>
</dbReference>
<dbReference type="EMBL" id="CAJVQC010118350">
    <property type="protein sequence ID" value="CAG8837677.1"/>
    <property type="molecule type" value="Genomic_DNA"/>
</dbReference>
<reference evidence="1" key="1">
    <citation type="submission" date="2021-06" db="EMBL/GenBank/DDBJ databases">
        <authorList>
            <person name="Kallberg Y."/>
            <person name="Tangrot J."/>
            <person name="Rosling A."/>
        </authorList>
    </citation>
    <scope>NUCLEOTIDE SEQUENCE</scope>
    <source>
        <strain evidence="1">MA461A</strain>
    </source>
</reference>
<name>A0ACA9SGJ8_9GLOM</name>
<organism evidence="1 2">
    <name type="scientific">Racocetra persica</name>
    <dbReference type="NCBI Taxonomy" id="160502"/>
    <lineage>
        <taxon>Eukaryota</taxon>
        <taxon>Fungi</taxon>
        <taxon>Fungi incertae sedis</taxon>
        <taxon>Mucoromycota</taxon>
        <taxon>Glomeromycotina</taxon>
        <taxon>Glomeromycetes</taxon>
        <taxon>Diversisporales</taxon>
        <taxon>Gigasporaceae</taxon>
        <taxon>Racocetra</taxon>
    </lineage>
</organism>
<evidence type="ECO:0000313" key="1">
    <source>
        <dbReference type="EMBL" id="CAG8837677.1"/>
    </source>
</evidence>
<feature type="non-terminal residue" evidence="1">
    <location>
        <position position="1"/>
    </location>
</feature>
<protein>
    <submittedName>
        <fullName evidence="1">16352_t:CDS:1</fullName>
    </submittedName>
</protein>
<gene>
    <name evidence="1" type="ORF">RPERSI_LOCUS30391</name>
</gene>
<evidence type="ECO:0000313" key="2">
    <source>
        <dbReference type="Proteomes" id="UP000789920"/>
    </source>
</evidence>
<feature type="non-terminal residue" evidence="1">
    <location>
        <position position="112"/>
    </location>
</feature>